<keyword evidence="2" id="KW-0813">Transport</keyword>
<dbReference type="FunFam" id="1.20.1250.20:FF:000034">
    <property type="entry name" value="MFS general substrate transporter"/>
    <property type="match status" value="1"/>
</dbReference>
<dbReference type="InterPro" id="IPR020846">
    <property type="entry name" value="MFS_dom"/>
</dbReference>
<evidence type="ECO:0000313" key="9">
    <source>
        <dbReference type="EMBL" id="KAK0740370.1"/>
    </source>
</evidence>
<dbReference type="EMBL" id="JAUKUD010000006">
    <property type="protein sequence ID" value="KAK0740370.1"/>
    <property type="molecule type" value="Genomic_DNA"/>
</dbReference>
<name>A0AA40JYT8_9PEZI</name>
<evidence type="ECO:0000256" key="7">
    <source>
        <dbReference type="SAM" id="Phobius"/>
    </source>
</evidence>
<evidence type="ECO:0000313" key="10">
    <source>
        <dbReference type="Proteomes" id="UP001172155"/>
    </source>
</evidence>
<evidence type="ECO:0000256" key="2">
    <source>
        <dbReference type="ARBA" id="ARBA00022448"/>
    </source>
</evidence>
<evidence type="ECO:0000256" key="5">
    <source>
        <dbReference type="ARBA" id="ARBA00023136"/>
    </source>
</evidence>
<feature type="domain" description="Major facilitator superfamily (MFS) profile" evidence="8">
    <location>
        <begin position="58"/>
        <end position="478"/>
    </location>
</feature>
<keyword evidence="4 7" id="KW-1133">Transmembrane helix</keyword>
<evidence type="ECO:0000256" key="3">
    <source>
        <dbReference type="ARBA" id="ARBA00022692"/>
    </source>
</evidence>
<keyword evidence="5 7" id="KW-0472">Membrane</keyword>
<accession>A0AA40JYT8</accession>
<feature type="transmembrane region" description="Helical" evidence="7">
    <location>
        <begin position="331"/>
        <end position="351"/>
    </location>
</feature>
<proteinExistence type="predicted"/>
<feature type="transmembrane region" description="Helical" evidence="7">
    <location>
        <begin position="185"/>
        <end position="205"/>
    </location>
</feature>
<evidence type="ECO:0000256" key="1">
    <source>
        <dbReference type="ARBA" id="ARBA00004141"/>
    </source>
</evidence>
<dbReference type="PANTHER" id="PTHR43791:SF18">
    <property type="entry name" value="NICOTINIC ACID TRANSPORTER TNA1, PUTATIVE (AFU_ORTHOLOGUE AFUA_3G03820)-RELATED"/>
    <property type="match status" value="1"/>
</dbReference>
<dbReference type="PANTHER" id="PTHR43791">
    <property type="entry name" value="PERMEASE-RELATED"/>
    <property type="match status" value="1"/>
</dbReference>
<evidence type="ECO:0000256" key="4">
    <source>
        <dbReference type="ARBA" id="ARBA00022989"/>
    </source>
</evidence>
<dbReference type="CDD" id="cd17327">
    <property type="entry name" value="MFS_FEN2_like"/>
    <property type="match status" value="1"/>
</dbReference>
<comment type="subcellular location">
    <subcellularLocation>
        <location evidence="1">Membrane</location>
        <topology evidence="1">Multi-pass membrane protein</topology>
    </subcellularLocation>
</comment>
<dbReference type="SUPFAM" id="SSF103473">
    <property type="entry name" value="MFS general substrate transporter"/>
    <property type="match status" value="1"/>
</dbReference>
<gene>
    <name evidence="9" type="ORF">B0T18DRAFT_471019</name>
</gene>
<comment type="caution">
    <text evidence="9">The sequence shown here is derived from an EMBL/GenBank/DDBJ whole genome shotgun (WGS) entry which is preliminary data.</text>
</comment>
<dbReference type="PROSITE" id="PS50850">
    <property type="entry name" value="MFS"/>
    <property type="match status" value="1"/>
</dbReference>
<dbReference type="GO" id="GO:0016020">
    <property type="term" value="C:membrane"/>
    <property type="evidence" value="ECO:0007669"/>
    <property type="project" value="UniProtKB-SubCell"/>
</dbReference>
<evidence type="ECO:0000259" key="8">
    <source>
        <dbReference type="PROSITE" id="PS50850"/>
    </source>
</evidence>
<feature type="transmembrane region" description="Helical" evidence="7">
    <location>
        <begin position="217"/>
        <end position="239"/>
    </location>
</feature>
<organism evidence="9 10">
    <name type="scientific">Schizothecium vesticola</name>
    <dbReference type="NCBI Taxonomy" id="314040"/>
    <lineage>
        <taxon>Eukaryota</taxon>
        <taxon>Fungi</taxon>
        <taxon>Dikarya</taxon>
        <taxon>Ascomycota</taxon>
        <taxon>Pezizomycotina</taxon>
        <taxon>Sordariomycetes</taxon>
        <taxon>Sordariomycetidae</taxon>
        <taxon>Sordariales</taxon>
        <taxon>Schizotheciaceae</taxon>
        <taxon>Schizothecium</taxon>
    </lineage>
</organism>
<protein>
    <submittedName>
        <fullName evidence="9">Major facilitator superfamily domain-containing protein</fullName>
    </submittedName>
</protein>
<dbReference type="AlphaFoldDB" id="A0AA40JYT8"/>
<dbReference type="FunFam" id="1.20.1250.20:FF:000068">
    <property type="entry name" value="MFS general substrate transporter"/>
    <property type="match status" value="1"/>
</dbReference>
<feature type="transmembrane region" description="Helical" evidence="7">
    <location>
        <begin position="385"/>
        <end position="406"/>
    </location>
</feature>
<feature type="transmembrane region" description="Helical" evidence="7">
    <location>
        <begin position="149"/>
        <end position="173"/>
    </location>
</feature>
<dbReference type="Pfam" id="PF07690">
    <property type="entry name" value="MFS_1"/>
    <property type="match status" value="1"/>
</dbReference>
<evidence type="ECO:0000256" key="6">
    <source>
        <dbReference type="SAM" id="MobiDB-lite"/>
    </source>
</evidence>
<keyword evidence="10" id="KW-1185">Reference proteome</keyword>
<feature type="region of interest" description="Disordered" evidence="6">
    <location>
        <begin position="1"/>
        <end position="20"/>
    </location>
</feature>
<feature type="transmembrane region" description="Helical" evidence="7">
    <location>
        <begin position="450"/>
        <end position="474"/>
    </location>
</feature>
<dbReference type="Gene3D" id="1.20.1250.20">
    <property type="entry name" value="MFS general substrate transporter like domains"/>
    <property type="match status" value="2"/>
</dbReference>
<reference evidence="9" key="1">
    <citation type="submission" date="2023-06" db="EMBL/GenBank/DDBJ databases">
        <title>Genome-scale phylogeny and comparative genomics of the fungal order Sordariales.</title>
        <authorList>
            <consortium name="Lawrence Berkeley National Laboratory"/>
            <person name="Hensen N."/>
            <person name="Bonometti L."/>
            <person name="Westerberg I."/>
            <person name="Brannstrom I.O."/>
            <person name="Guillou S."/>
            <person name="Cros-Aarteil S."/>
            <person name="Calhoun S."/>
            <person name="Haridas S."/>
            <person name="Kuo A."/>
            <person name="Mondo S."/>
            <person name="Pangilinan J."/>
            <person name="Riley R."/>
            <person name="LaButti K."/>
            <person name="Andreopoulos B."/>
            <person name="Lipzen A."/>
            <person name="Chen C."/>
            <person name="Yanf M."/>
            <person name="Daum C."/>
            <person name="Ng V."/>
            <person name="Clum A."/>
            <person name="Steindorff A."/>
            <person name="Ohm R."/>
            <person name="Martin F."/>
            <person name="Silar P."/>
            <person name="Natvig D."/>
            <person name="Lalanne C."/>
            <person name="Gautier V."/>
            <person name="Ament-velasquez S.L."/>
            <person name="Kruys A."/>
            <person name="Hutchinson M.I."/>
            <person name="Powell A.J."/>
            <person name="Barry K."/>
            <person name="Miller A.N."/>
            <person name="Grigoriev I.V."/>
            <person name="Debuchy R."/>
            <person name="Gladieux P."/>
            <person name="Thoren M.H."/>
            <person name="Johannesson H."/>
        </authorList>
    </citation>
    <scope>NUCLEOTIDE SEQUENCE</scope>
    <source>
        <strain evidence="9">SMH3187-1</strain>
    </source>
</reference>
<feature type="transmembrane region" description="Helical" evidence="7">
    <location>
        <begin position="125"/>
        <end position="143"/>
    </location>
</feature>
<feature type="transmembrane region" description="Helical" evidence="7">
    <location>
        <begin position="360"/>
        <end position="379"/>
    </location>
</feature>
<dbReference type="GO" id="GO:0022857">
    <property type="term" value="F:transmembrane transporter activity"/>
    <property type="evidence" value="ECO:0007669"/>
    <property type="project" value="InterPro"/>
</dbReference>
<keyword evidence="3 7" id="KW-0812">Transmembrane</keyword>
<feature type="transmembrane region" description="Helical" evidence="7">
    <location>
        <begin position="294"/>
        <end position="319"/>
    </location>
</feature>
<dbReference type="InterPro" id="IPR011701">
    <property type="entry name" value="MFS"/>
</dbReference>
<dbReference type="InterPro" id="IPR036259">
    <property type="entry name" value="MFS_trans_sf"/>
</dbReference>
<dbReference type="Proteomes" id="UP001172155">
    <property type="component" value="Unassembled WGS sequence"/>
</dbReference>
<sequence length="508" mass="56586">MEEPKVVSPEHVDQPHRPSHFREENFQLPADWEAQRAKFEAYDAQHRKAILRKMDVRLIPMLALLYLMSFLDRGNIGNAKIEGLPADLNLTPDQYNMCLTVFFFTYAAFEVPSNLLLKKLRPSRWLPTIMVAWGIVMTLMGLVRSYSGLLAARIFLGVAEAGLFPGVAYYLTMWYTRDEMQLRQALFFSAASVAGAFSGLLAFGIAKMDGVGGLEGWRWIFLLEGMATVGVAVGAYFALWDFPETAGFLSDEERGFVVWRLRYQGQFGGKEEGVAEAEGFRWKYVRQAFLDWQIWVNVFVYWGIVCPLYGISLFLPSIIRNLGYSSSSAQLLTIPVYITASILAVVAAWFSDRVGKRSPFIIGFLLVMVAGFTMCISSSNPKVVYAGVFLSACAIYPAFPGVISWLSNNLAGSYKRSAGMALQIGVGNLGGAMASNFYREKDSPRYILGHALELGFIGAGIVAALILVVSYTAINKKRERLLRGGRHAHTNKQLSEKGDKAVTFRYML</sequence>